<evidence type="ECO:0000313" key="1">
    <source>
        <dbReference type="EMBL" id="CAK7334844.1"/>
    </source>
</evidence>
<keyword evidence="2" id="KW-1185">Reference proteome</keyword>
<organism evidence="1 2">
    <name type="scientific">Dovyalis caffra</name>
    <dbReference type="NCBI Taxonomy" id="77055"/>
    <lineage>
        <taxon>Eukaryota</taxon>
        <taxon>Viridiplantae</taxon>
        <taxon>Streptophyta</taxon>
        <taxon>Embryophyta</taxon>
        <taxon>Tracheophyta</taxon>
        <taxon>Spermatophyta</taxon>
        <taxon>Magnoliopsida</taxon>
        <taxon>eudicotyledons</taxon>
        <taxon>Gunneridae</taxon>
        <taxon>Pentapetalae</taxon>
        <taxon>rosids</taxon>
        <taxon>fabids</taxon>
        <taxon>Malpighiales</taxon>
        <taxon>Salicaceae</taxon>
        <taxon>Flacourtieae</taxon>
        <taxon>Dovyalis</taxon>
    </lineage>
</organism>
<sequence>MARRVGLCSGVSTIDDRWIHSDQRSGGRWPFWSRRMKEVVPLNYGVGVGVVVDN</sequence>
<proteinExistence type="predicted"/>
<dbReference type="EMBL" id="CAWUPB010000956">
    <property type="protein sequence ID" value="CAK7334844.1"/>
    <property type="molecule type" value="Genomic_DNA"/>
</dbReference>
<dbReference type="Proteomes" id="UP001314170">
    <property type="component" value="Unassembled WGS sequence"/>
</dbReference>
<evidence type="ECO:0000313" key="2">
    <source>
        <dbReference type="Proteomes" id="UP001314170"/>
    </source>
</evidence>
<comment type="caution">
    <text evidence="1">The sequence shown here is derived from an EMBL/GenBank/DDBJ whole genome shotgun (WGS) entry which is preliminary data.</text>
</comment>
<name>A0AAV1REA5_9ROSI</name>
<accession>A0AAV1REA5</accession>
<reference evidence="1 2" key="1">
    <citation type="submission" date="2024-01" db="EMBL/GenBank/DDBJ databases">
        <authorList>
            <person name="Waweru B."/>
        </authorList>
    </citation>
    <scope>NUCLEOTIDE SEQUENCE [LARGE SCALE GENOMIC DNA]</scope>
</reference>
<gene>
    <name evidence="1" type="ORF">DCAF_LOCUS10103</name>
</gene>
<protein>
    <submittedName>
        <fullName evidence="1">Uncharacterized protein</fullName>
    </submittedName>
</protein>
<dbReference type="AlphaFoldDB" id="A0AAV1REA5"/>